<dbReference type="Gene3D" id="3.40.50.720">
    <property type="entry name" value="NAD(P)-binding Rossmann-like Domain"/>
    <property type="match status" value="1"/>
</dbReference>
<accession>A0A8S4RXW8</accession>
<organism evidence="4 5">
    <name type="scientific">Pararge aegeria aegeria</name>
    <dbReference type="NCBI Taxonomy" id="348720"/>
    <lineage>
        <taxon>Eukaryota</taxon>
        <taxon>Metazoa</taxon>
        <taxon>Ecdysozoa</taxon>
        <taxon>Arthropoda</taxon>
        <taxon>Hexapoda</taxon>
        <taxon>Insecta</taxon>
        <taxon>Pterygota</taxon>
        <taxon>Neoptera</taxon>
        <taxon>Endopterygota</taxon>
        <taxon>Lepidoptera</taxon>
        <taxon>Glossata</taxon>
        <taxon>Ditrysia</taxon>
        <taxon>Papilionoidea</taxon>
        <taxon>Nymphalidae</taxon>
        <taxon>Satyrinae</taxon>
        <taxon>Satyrini</taxon>
        <taxon>Parargina</taxon>
        <taxon>Pararge</taxon>
    </lineage>
</organism>
<keyword evidence="5" id="KW-1185">Reference proteome</keyword>
<dbReference type="InterPro" id="IPR036291">
    <property type="entry name" value="NAD(P)-bd_dom_sf"/>
</dbReference>
<dbReference type="EMBL" id="CAKXAJ010025782">
    <property type="protein sequence ID" value="CAH2243901.1"/>
    <property type="molecule type" value="Genomic_DNA"/>
</dbReference>
<evidence type="ECO:0000256" key="1">
    <source>
        <dbReference type="ARBA" id="ARBA00006484"/>
    </source>
</evidence>
<keyword evidence="2" id="KW-0560">Oxidoreductase</keyword>
<dbReference type="SUPFAM" id="SSF51735">
    <property type="entry name" value="NAD(P)-binding Rossmann-fold domains"/>
    <property type="match status" value="1"/>
</dbReference>
<name>A0A8S4RXW8_9NEOP</name>
<dbReference type="InterPro" id="IPR002347">
    <property type="entry name" value="SDR_fam"/>
</dbReference>
<dbReference type="PANTHER" id="PTHR44229:SF8">
    <property type="entry name" value="ALCOHOL DEHYDROGENASE-RELATED"/>
    <property type="match status" value="1"/>
</dbReference>
<dbReference type="PANTHER" id="PTHR44229">
    <property type="entry name" value="15-HYDROXYPROSTAGLANDIN DEHYDROGENASE [NAD(+)]"/>
    <property type="match status" value="1"/>
</dbReference>
<dbReference type="GO" id="GO:0016616">
    <property type="term" value="F:oxidoreductase activity, acting on the CH-OH group of donors, NAD or NADP as acceptor"/>
    <property type="evidence" value="ECO:0007669"/>
    <property type="project" value="TreeGrafter"/>
</dbReference>
<dbReference type="AlphaFoldDB" id="A0A8S4RXW8"/>
<dbReference type="Proteomes" id="UP000838756">
    <property type="component" value="Unassembled WGS sequence"/>
</dbReference>
<protein>
    <submittedName>
        <fullName evidence="4">Jg18568 protein</fullName>
    </submittedName>
</protein>
<dbReference type="PRINTS" id="PR00080">
    <property type="entry name" value="SDRFAMILY"/>
</dbReference>
<comment type="caution">
    <text evidence="4">The sequence shown here is derived from an EMBL/GenBank/DDBJ whole genome shotgun (WGS) entry which is preliminary data.</text>
</comment>
<evidence type="ECO:0000256" key="3">
    <source>
        <dbReference type="RuleBase" id="RU000363"/>
    </source>
</evidence>
<comment type="similarity">
    <text evidence="1 3">Belongs to the short-chain dehydrogenases/reductases (SDR) family.</text>
</comment>
<evidence type="ECO:0000313" key="4">
    <source>
        <dbReference type="EMBL" id="CAH2243901.1"/>
    </source>
</evidence>
<reference evidence="4" key="1">
    <citation type="submission" date="2022-03" db="EMBL/GenBank/DDBJ databases">
        <authorList>
            <person name="Lindestad O."/>
        </authorList>
    </citation>
    <scope>NUCLEOTIDE SEQUENCE</scope>
</reference>
<dbReference type="Pfam" id="PF00106">
    <property type="entry name" value="adh_short"/>
    <property type="match status" value="1"/>
</dbReference>
<dbReference type="PRINTS" id="PR00081">
    <property type="entry name" value="GDHRDH"/>
</dbReference>
<dbReference type="GO" id="GO:0005737">
    <property type="term" value="C:cytoplasm"/>
    <property type="evidence" value="ECO:0007669"/>
    <property type="project" value="TreeGrafter"/>
</dbReference>
<proteinExistence type="inferred from homology"/>
<dbReference type="OrthoDB" id="417891at2759"/>
<evidence type="ECO:0000313" key="5">
    <source>
        <dbReference type="Proteomes" id="UP000838756"/>
    </source>
</evidence>
<evidence type="ECO:0000256" key="2">
    <source>
        <dbReference type="ARBA" id="ARBA00023002"/>
    </source>
</evidence>
<sequence>MHDLKNKVAIVTGGANGIGASIVREFVKEGVKYVAILDVVENTGAALENELNTKYGVGTVCFFKCDVTKSDQLYDVFNKVKEAHGGFDILVNNAAIADDSRGGFKLQIEVNFLAVVTSSFKALELMRVDQGGKGGTIINVSSVVALSHDLGLLPVYAGTKSAILQFSCRLGMDELNSRNNVRVLTMCFGATDTNILKTCKSFDEEVTEVIREYFLTCDMQSTEAAAQGVVHSYKTGNSGTVWLIDKNTTLDITDKIKKANEIMSADLFT</sequence>
<gene>
    <name evidence="4" type="primary">jg18568</name>
    <name evidence="4" type="ORF">PAEG_LOCUS19946</name>
</gene>